<dbReference type="AlphaFoldDB" id="A0A1M5Y3S3"/>
<dbReference type="RefSeq" id="WP_072982538.1">
    <property type="nucleotide sequence ID" value="NZ_FQXT01000003.1"/>
</dbReference>
<dbReference type="Proteomes" id="UP000184240">
    <property type="component" value="Unassembled WGS sequence"/>
</dbReference>
<evidence type="ECO:0000313" key="8">
    <source>
        <dbReference type="Proteomes" id="UP000290037"/>
    </source>
</evidence>
<keyword evidence="2" id="KW-0238">DNA-binding</keyword>
<dbReference type="STRING" id="573501.SAMN04487999_1914"/>
<dbReference type="EMBL" id="QOVN01000002">
    <property type="protein sequence ID" value="RXG30457.1"/>
    <property type="molecule type" value="Genomic_DNA"/>
</dbReference>
<reference evidence="7" key="2">
    <citation type="submission" date="2016-11" db="EMBL/GenBank/DDBJ databases">
        <authorList>
            <person name="Varghese N."/>
            <person name="Submissions S."/>
        </authorList>
    </citation>
    <scope>NUCLEOTIDE SEQUENCE [LARGE SCALE GENOMIC DNA]</scope>
    <source>
        <strain evidence="7">DSM 19859</strain>
    </source>
</reference>
<dbReference type="SUPFAM" id="SSF46785">
    <property type="entry name" value="Winged helix' DNA-binding domain"/>
    <property type="match status" value="1"/>
</dbReference>
<keyword evidence="3" id="KW-0804">Transcription</keyword>
<feature type="domain" description="HTH hxlR-type" evidence="4">
    <location>
        <begin position="15"/>
        <end position="114"/>
    </location>
</feature>
<evidence type="ECO:0000256" key="2">
    <source>
        <dbReference type="ARBA" id="ARBA00023125"/>
    </source>
</evidence>
<dbReference type="InterPro" id="IPR036388">
    <property type="entry name" value="WH-like_DNA-bd_sf"/>
</dbReference>
<evidence type="ECO:0000256" key="3">
    <source>
        <dbReference type="ARBA" id="ARBA00023163"/>
    </source>
</evidence>
<dbReference type="Gene3D" id="1.10.10.10">
    <property type="entry name" value="Winged helix-like DNA-binding domain superfamily/Winged helix DNA-binding domain"/>
    <property type="match status" value="1"/>
</dbReference>
<keyword evidence="1" id="KW-0805">Transcription regulation</keyword>
<name>A0A1M5Y3S3_9FLAO</name>
<dbReference type="Proteomes" id="UP000290037">
    <property type="component" value="Unassembled WGS sequence"/>
</dbReference>
<accession>A0A1M5Y3S3</accession>
<keyword evidence="8" id="KW-1185">Reference proteome</keyword>
<gene>
    <name evidence="5" type="ORF">DSM01_1207</name>
    <name evidence="6" type="ORF">SAMN04487999_1914</name>
</gene>
<dbReference type="PANTHER" id="PTHR33204">
    <property type="entry name" value="TRANSCRIPTIONAL REGULATOR, MARR FAMILY"/>
    <property type="match status" value="1"/>
</dbReference>
<sequence>MSEKSLNFFGDAENCPVRNVMDRFGDKWSTLVLLLLEDQGVMRFNELHKTIKSVSQKMLSVTLKSLEADGLILRKQYPEIPPRVEYRLSERGQSLIPHIQSLVAWANQHMPEIKKSRASYSS</sequence>
<dbReference type="InterPro" id="IPR002577">
    <property type="entry name" value="HTH_HxlR"/>
</dbReference>
<evidence type="ECO:0000259" key="4">
    <source>
        <dbReference type="PROSITE" id="PS51118"/>
    </source>
</evidence>
<evidence type="ECO:0000313" key="6">
    <source>
        <dbReference type="EMBL" id="SHI06720.1"/>
    </source>
</evidence>
<evidence type="ECO:0000256" key="1">
    <source>
        <dbReference type="ARBA" id="ARBA00023015"/>
    </source>
</evidence>
<dbReference type="GO" id="GO:0003677">
    <property type="term" value="F:DNA binding"/>
    <property type="evidence" value="ECO:0007669"/>
    <property type="project" value="UniProtKB-KW"/>
</dbReference>
<dbReference type="EMBL" id="FQXT01000003">
    <property type="protein sequence ID" value="SHI06720.1"/>
    <property type="molecule type" value="Genomic_DNA"/>
</dbReference>
<reference evidence="6" key="1">
    <citation type="submission" date="2016-11" db="EMBL/GenBank/DDBJ databases">
        <authorList>
            <person name="Jaros S."/>
            <person name="Januszkiewicz K."/>
            <person name="Wedrychowicz H."/>
        </authorList>
    </citation>
    <scope>NUCLEOTIDE SEQUENCE [LARGE SCALE GENOMIC DNA]</scope>
    <source>
        <strain evidence="6">DSM 19859</strain>
    </source>
</reference>
<reference evidence="5 8" key="3">
    <citation type="submission" date="2018-07" db="EMBL/GenBank/DDBJ databases">
        <title>Leeuwenhoekiella genomics.</title>
        <authorList>
            <person name="Tahon G."/>
            <person name="Willems A."/>
        </authorList>
    </citation>
    <scope>NUCLEOTIDE SEQUENCE [LARGE SCALE GENOMIC DNA]</scope>
    <source>
        <strain evidence="5 8">LMG 24856</strain>
    </source>
</reference>
<evidence type="ECO:0000313" key="5">
    <source>
        <dbReference type="EMBL" id="RXG30457.1"/>
    </source>
</evidence>
<dbReference type="InterPro" id="IPR036390">
    <property type="entry name" value="WH_DNA-bd_sf"/>
</dbReference>
<dbReference type="PANTHER" id="PTHR33204:SF39">
    <property type="entry name" value="TRANSCRIPTIONAL REGULATORY PROTEIN"/>
    <property type="match status" value="1"/>
</dbReference>
<dbReference type="OrthoDB" id="9797599at2"/>
<dbReference type="PROSITE" id="PS51118">
    <property type="entry name" value="HTH_HXLR"/>
    <property type="match status" value="1"/>
</dbReference>
<protein>
    <submittedName>
        <fullName evidence="5">HxlR family transcriptional regulator</fullName>
    </submittedName>
    <submittedName>
        <fullName evidence="6">Transcriptional regulator, HxlR family</fullName>
    </submittedName>
</protein>
<organism evidence="6 7">
    <name type="scientific">Leeuwenhoekiella palythoae</name>
    <dbReference type="NCBI Taxonomy" id="573501"/>
    <lineage>
        <taxon>Bacteria</taxon>
        <taxon>Pseudomonadati</taxon>
        <taxon>Bacteroidota</taxon>
        <taxon>Flavobacteriia</taxon>
        <taxon>Flavobacteriales</taxon>
        <taxon>Flavobacteriaceae</taxon>
        <taxon>Leeuwenhoekiella</taxon>
    </lineage>
</organism>
<evidence type="ECO:0000313" key="7">
    <source>
        <dbReference type="Proteomes" id="UP000184240"/>
    </source>
</evidence>
<dbReference type="Pfam" id="PF01638">
    <property type="entry name" value="HxlR"/>
    <property type="match status" value="1"/>
</dbReference>
<proteinExistence type="predicted"/>